<organism evidence="2 3">
    <name type="scientific">Metabacillus fastidiosus</name>
    <dbReference type="NCBI Taxonomy" id="1458"/>
    <lineage>
        <taxon>Bacteria</taxon>
        <taxon>Bacillati</taxon>
        <taxon>Bacillota</taxon>
        <taxon>Bacilli</taxon>
        <taxon>Bacillales</taxon>
        <taxon>Bacillaceae</taxon>
        <taxon>Metabacillus</taxon>
    </lineage>
</organism>
<dbReference type="CDD" id="cd12797">
    <property type="entry name" value="M23_peptidase"/>
    <property type="match status" value="1"/>
</dbReference>
<feature type="domain" description="M23ase beta-sheet core" evidence="1">
    <location>
        <begin position="12"/>
        <end position="110"/>
    </location>
</feature>
<gene>
    <name evidence="2" type="ORF">P9271_12285</name>
</gene>
<evidence type="ECO:0000259" key="1">
    <source>
        <dbReference type="Pfam" id="PF01551"/>
    </source>
</evidence>
<dbReference type="InterPro" id="IPR011055">
    <property type="entry name" value="Dup_hybrid_motif"/>
</dbReference>
<comment type="caution">
    <text evidence="2">The sequence shown here is derived from an EMBL/GenBank/DDBJ whole genome shotgun (WGS) entry which is preliminary data.</text>
</comment>
<dbReference type="InterPro" id="IPR016047">
    <property type="entry name" value="M23ase_b-sheet_dom"/>
</dbReference>
<dbReference type="Pfam" id="PF01551">
    <property type="entry name" value="Peptidase_M23"/>
    <property type="match status" value="1"/>
</dbReference>
<dbReference type="Proteomes" id="UP001342826">
    <property type="component" value="Unassembled WGS sequence"/>
</dbReference>
<evidence type="ECO:0000313" key="3">
    <source>
        <dbReference type="Proteomes" id="UP001342826"/>
    </source>
</evidence>
<dbReference type="EMBL" id="JARTFS010000009">
    <property type="protein sequence ID" value="MED4402094.1"/>
    <property type="molecule type" value="Genomic_DNA"/>
</dbReference>
<protein>
    <submittedName>
        <fullName evidence="2">M23 family metallopeptidase</fullName>
        <ecNumber evidence="2">3.4.-.-</ecNumber>
    </submittedName>
</protein>
<dbReference type="InterPro" id="IPR050570">
    <property type="entry name" value="Cell_wall_metabolism_enzyme"/>
</dbReference>
<dbReference type="RefSeq" id="WP_328015343.1">
    <property type="nucleotide sequence ID" value="NZ_JARTFS010000009.1"/>
</dbReference>
<evidence type="ECO:0000313" key="2">
    <source>
        <dbReference type="EMBL" id="MED4402094.1"/>
    </source>
</evidence>
<dbReference type="PANTHER" id="PTHR21666">
    <property type="entry name" value="PEPTIDASE-RELATED"/>
    <property type="match status" value="1"/>
</dbReference>
<dbReference type="SUPFAM" id="SSF51261">
    <property type="entry name" value="Duplicated hybrid motif"/>
    <property type="match status" value="1"/>
</dbReference>
<keyword evidence="3" id="KW-1185">Reference proteome</keyword>
<keyword evidence="2" id="KW-0378">Hydrolase</keyword>
<dbReference type="GO" id="GO:0016787">
    <property type="term" value="F:hydrolase activity"/>
    <property type="evidence" value="ECO:0007669"/>
    <property type="project" value="UniProtKB-KW"/>
</dbReference>
<dbReference type="Gene3D" id="2.70.70.10">
    <property type="entry name" value="Glucose Permease (Domain IIA)"/>
    <property type="match status" value="1"/>
</dbReference>
<sequence>MTSEYGARWNKLHAGIDIANREANVPVVAITDGTVIRSYYSSSYGNVVFITHNIDGQIFTTVSAHLEENTVRDGDSVTKGQTIGYMGNTGRSFGKHLHFEIHKGSWNLSKSNSVDPRIYIEF</sequence>
<dbReference type="EC" id="3.4.-.-" evidence="2"/>
<proteinExistence type="predicted"/>
<dbReference type="PANTHER" id="PTHR21666:SF270">
    <property type="entry name" value="MUREIN HYDROLASE ACTIVATOR ENVC"/>
    <property type="match status" value="1"/>
</dbReference>
<name>A0ABU6NY93_9BACI</name>
<reference evidence="2 3" key="1">
    <citation type="submission" date="2023-03" db="EMBL/GenBank/DDBJ databases">
        <title>Bacillus Genome Sequencing.</title>
        <authorList>
            <person name="Dunlap C."/>
        </authorList>
    </citation>
    <scope>NUCLEOTIDE SEQUENCE [LARGE SCALE GENOMIC DNA]</scope>
    <source>
        <strain evidence="2 3">NRS-1717</strain>
    </source>
</reference>
<accession>A0ABU6NY93</accession>